<dbReference type="CDD" id="cd06257">
    <property type="entry name" value="DnaJ"/>
    <property type="match status" value="1"/>
</dbReference>
<feature type="compositionally biased region" description="Polar residues" evidence="1">
    <location>
        <begin position="105"/>
        <end position="118"/>
    </location>
</feature>
<reference evidence="3 4" key="1">
    <citation type="submission" date="2017-12" db="EMBL/GenBank/DDBJ databases">
        <title>Comparative genomics of Botrytis spp.</title>
        <authorList>
            <person name="Valero-Jimenez C.A."/>
            <person name="Tapia P."/>
            <person name="Veloso J."/>
            <person name="Silva-Moreno E."/>
            <person name="Staats M."/>
            <person name="Valdes J.H."/>
            <person name="Van Kan J.A.L."/>
        </authorList>
    </citation>
    <scope>NUCLEOTIDE SEQUENCE [LARGE SCALE GENOMIC DNA]</scope>
    <source>
        <strain evidence="3 4">Bh0001</strain>
    </source>
</reference>
<feature type="compositionally biased region" description="Polar residues" evidence="1">
    <location>
        <begin position="468"/>
        <end position="478"/>
    </location>
</feature>
<proteinExistence type="predicted"/>
<dbReference type="InterPro" id="IPR018253">
    <property type="entry name" value="DnaJ_domain_CS"/>
</dbReference>
<feature type="domain" description="J" evidence="2">
    <location>
        <begin position="9"/>
        <end position="95"/>
    </location>
</feature>
<dbReference type="Gene3D" id="1.10.287.110">
    <property type="entry name" value="DnaJ domain"/>
    <property type="match status" value="1"/>
</dbReference>
<evidence type="ECO:0000313" key="3">
    <source>
        <dbReference type="EMBL" id="TGO38221.1"/>
    </source>
</evidence>
<dbReference type="AlphaFoldDB" id="A0A4Z1GTN2"/>
<evidence type="ECO:0000313" key="4">
    <source>
        <dbReference type="Proteomes" id="UP000297814"/>
    </source>
</evidence>
<dbReference type="PRINTS" id="PR00625">
    <property type="entry name" value="JDOMAIN"/>
</dbReference>
<dbReference type="EMBL" id="PQXK01000079">
    <property type="protein sequence ID" value="TGO38221.1"/>
    <property type="molecule type" value="Genomic_DNA"/>
</dbReference>
<evidence type="ECO:0000256" key="1">
    <source>
        <dbReference type="SAM" id="MobiDB-lite"/>
    </source>
</evidence>
<feature type="compositionally biased region" description="Pro residues" evidence="1">
    <location>
        <begin position="840"/>
        <end position="873"/>
    </location>
</feature>
<dbReference type="PANTHER" id="PTHR44029:SF1">
    <property type="entry name" value="DNAJ HOMOLOG SUBFAMILY C MEMBER 21"/>
    <property type="match status" value="1"/>
</dbReference>
<accession>A0A4Z1GTN2</accession>
<dbReference type="InterPro" id="IPR036869">
    <property type="entry name" value="J_dom_sf"/>
</dbReference>
<feature type="compositionally biased region" description="Polar residues" evidence="1">
    <location>
        <begin position="147"/>
        <end position="158"/>
    </location>
</feature>
<keyword evidence="4" id="KW-1185">Reference proteome</keyword>
<dbReference type="InterPro" id="IPR051964">
    <property type="entry name" value="Chaperone_stress_response"/>
</dbReference>
<comment type="caution">
    <text evidence="3">The sequence shown here is derived from an EMBL/GenBank/DDBJ whole genome shotgun (WGS) entry which is preliminary data.</text>
</comment>
<feature type="compositionally biased region" description="Pro residues" evidence="1">
    <location>
        <begin position="240"/>
        <end position="249"/>
    </location>
</feature>
<feature type="compositionally biased region" description="Basic and acidic residues" evidence="1">
    <location>
        <begin position="757"/>
        <end position="766"/>
    </location>
</feature>
<dbReference type="PROSITE" id="PS00636">
    <property type="entry name" value="DNAJ_1"/>
    <property type="match status" value="1"/>
</dbReference>
<feature type="compositionally biased region" description="Pro residues" evidence="1">
    <location>
        <begin position="122"/>
        <end position="139"/>
    </location>
</feature>
<feature type="compositionally biased region" description="Basic and acidic residues" evidence="1">
    <location>
        <begin position="362"/>
        <end position="372"/>
    </location>
</feature>
<dbReference type="InterPro" id="IPR001623">
    <property type="entry name" value="DnaJ_domain"/>
</dbReference>
<gene>
    <name evidence="3" type="ORF">BHYA_0079g00220</name>
</gene>
<feature type="compositionally biased region" description="Polar residues" evidence="1">
    <location>
        <begin position="704"/>
        <end position="718"/>
    </location>
</feature>
<dbReference type="PANTHER" id="PTHR44029">
    <property type="entry name" value="DNAJ HOMOLOG SUBFAMILY C MEMBER 21"/>
    <property type="match status" value="1"/>
</dbReference>
<feature type="region of interest" description="Disordered" evidence="1">
    <location>
        <begin position="702"/>
        <end position="889"/>
    </location>
</feature>
<feature type="region of interest" description="Disordered" evidence="1">
    <location>
        <begin position="105"/>
        <end position="561"/>
    </location>
</feature>
<dbReference type="SMART" id="SM00271">
    <property type="entry name" value="DnaJ"/>
    <property type="match status" value="1"/>
</dbReference>
<sequence length="1051" mass="114940">MVKADFDRDYYADLEIDSSASINEIKKQFRKLGTQHSTLAFLALKANLFLLTALVYHPDRNLGKESDITAKFQAIQSAHEVLTDPSERQRYDDARSRFRYTSASAFRSTKGNPYSNYGSEFPRPPKPPPYRPNRNPPPQSAGAARYSTFTTPKQSASAAAQEGPEARKSTFNAWESMKGHQKTPSSGYRTGSGPTWNTPKAAPKEYTSQPSREEGSFRGFNAPPRAKPGFDEYMPDPPRKPSNPPPPTPKRNGFMPSNPGADEPSAGKGNYSTSRVNRNMPPPPPPRESPSFEREREKEDTPPDAPPVNHNTRPSAKINDPLRQFRTEEESPYEPRISTPYASAGGEKFDPFDAANIGRSKSNRENVAEPKSRKPVPRAGSDSNLPSPRPNGTPKSSPPKTTHAFASSPDSSDSGNGPEINPQKPRVFAKPRKPAPAQEQKQPDAAPPGTSNQNETPAQEEPKPQPSMYDTSSKYTASDSKEPLHHIKHASFPGTPSRPPLFNSKSMQDAYKEKYPGSFTTARERPTASPLSGGSSRPLEGSQPGDKDRLHRTSVGSANRLNSFEAAQHNLVDRLVTNKERAQNSRQNGHVKPTKSINHQVHNDKATYSFKSTPAETSNFAKRPSFVTKSQSAFSVGDSRLNSLLLDKLNAHANSNSHDSFSMKLDDETFSPTRPKINTTFSSEEWHGKFEAGGDYFVPERKSTQIPVSSHVRAQSASRPPRGRSPVKSRSADSKPFPASRVNSDTPIESPGGTKFSPEDWAEKFKPQTFAPPSIPSPTKPTLPTRIGSRRPRVPIAKPTVGSAAVVIEDDSADDKPLFTGRNPKPPKPPASPDAMDVDSPPPATPAPPPQAAPPQAAPPQAAPPQAAPPQAAPPAAQSTPASPPKANVGLKINTDQLKRSAAPSHSPIDAEGLGVEFHDMNIQDLLSSLNLPKPPTVPKYTHESSTSLSQGIYLSSFTAYMGDWDVFAKRMLLHLLARKNQNDGLGSNRWENPQGLDIYRRGLKEDGAVMSHWVAAMASHDQAMKEFAIHKERFNIAEGQERERPRKKTH</sequence>
<evidence type="ECO:0000259" key="2">
    <source>
        <dbReference type="PROSITE" id="PS50076"/>
    </source>
</evidence>
<dbReference type="GO" id="GO:0005737">
    <property type="term" value="C:cytoplasm"/>
    <property type="evidence" value="ECO:0007669"/>
    <property type="project" value="TreeGrafter"/>
</dbReference>
<name>A0A4Z1GTN2_9HELO</name>
<dbReference type="PROSITE" id="PS50076">
    <property type="entry name" value="DNAJ_2"/>
    <property type="match status" value="1"/>
</dbReference>
<dbReference type="SUPFAM" id="SSF46565">
    <property type="entry name" value="Chaperone J-domain"/>
    <property type="match status" value="1"/>
</dbReference>
<dbReference type="Proteomes" id="UP000297814">
    <property type="component" value="Unassembled WGS sequence"/>
</dbReference>
<organism evidence="3 4">
    <name type="scientific">Botrytis hyacinthi</name>
    <dbReference type="NCBI Taxonomy" id="278943"/>
    <lineage>
        <taxon>Eukaryota</taxon>
        <taxon>Fungi</taxon>
        <taxon>Dikarya</taxon>
        <taxon>Ascomycota</taxon>
        <taxon>Pezizomycotina</taxon>
        <taxon>Leotiomycetes</taxon>
        <taxon>Helotiales</taxon>
        <taxon>Sclerotiniaceae</taxon>
        <taxon>Botrytis</taxon>
    </lineage>
</organism>
<dbReference type="Pfam" id="PF00226">
    <property type="entry name" value="DnaJ"/>
    <property type="match status" value="1"/>
</dbReference>
<protein>
    <recommendedName>
        <fullName evidence="2">J domain-containing protein</fullName>
    </recommendedName>
</protein>
<feature type="compositionally biased region" description="Basic and acidic residues" evidence="1">
    <location>
        <begin position="290"/>
        <end position="301"/>
    </location>
</feature>
<feature type="compositionally biased region" description="Low complexity" evidence="1">
    <location>
        <begin position="407"/>
        <end position="418"/>
    </location>
</feature>
<feature type="compositionally biased region" description="Polar residues" evidence="1">
    <location>
        <begin position="182"/>
        <end position="198"/>
    </location>
</feature>